<evidence type="ECO:0000313" key="1">
    <source>
        <dbReference type="EMBL" id="GAI73825.1"/>
    </source>
</evidence>
<sequence>RLNLVKAQKEIARQSILRSIEKDIADLLSRKCAKISIPSSRDFDDKEFRYVLDNEPSWKFIEDEDEKKSSGWVWSKYAEIGGERYWLVRECRSENDEGSNQYLSSRAFQETLLWFRRMLRAYQAGIICDEDLFDLWRFILPFGFAGRLQYFKKYFQGEEEIQSMVFIINKILLYCCNKELRRPVHYFRSYVTEEELEILTRTEEYKKLHQEVNEVWKT</sequence>
<name>X1SEH9_9ZZZZ</name>
<dbReference type="EMBL" id="BARW01010187">
    <property type="protein sequence ID" value="GAI73825.1"/>
    <property type="molecule type" value="Genomic_DNA"/>
</dbReference>
<proteinExistence type="predicted"/>
<dbReference type="AlphaFoldDB" id="X1SEH9"/>
<reference evidence="1" key="1">
    <citation type="journal article" date="2014" name="Front. Microbiol.">
        <title>High frequency of phylogenetically diverse reductive dehalogenase-homologous genes in deep subseafloor sedimentary metagenomes.</title>
        <authorList>
            <person name="Kawai M."/>
            <person name="Futagami T."/>
            <person name="Toyoda A."/>
            <person name="Takaki Y."/>
            <person name="Nishi S."/>
            <person name="Hori S."/>
            <person name="Arai W."/>
            <person name="Tsubouchi T."/>
            <person name="Morono Y."/>
            <person name="Uchiyama I."/>
            <person name="Ito T."/>
            <person name="Fujiyama A."/>
            <person name="Inagaki F."/>
            <person name="Takami H."/>
        </authorList>
    </citation>
    <scope>NUCLEOTIDE SEQUENCE</scope>
    <source>
        <strain evidence="1">Expedition CK06-06</strain>
    </source>
</reference>
<comment type="caution">
    <text evidence="1">The sequence shown here is derived from an EMBL/GenBank/DDBJ whole genome shotgun (WGS) entry which is preliminary data.</text>
</comment>
<protein>
    <submittedName>
        <fullName evidence="1">Uncharacterized protein</fullName>
    </submittedName>
</protein>
<organism evidence="1">
    <name type="scientific">marine sediment metagenome</name>
    <dbReference type="NCBI Taxonomy" id="412755"/>
    <lineage>
        <taxon>unclassified sequences</taxon>
        <taxon>metagenomes</taxon>
        <taxon>ecological metagenomes</taxon>
    </lineage>
</organism>
<accession>X1SEH9</accession>
<gene>
    <name evidence="1" type="ORF">S12H4_20175</name>
</gene>
<feature type="non-terminal residue" evidence="1">
    <location>
        <position position="1"/>
    </location>
</feature>